<evidence type="ECO:0000256" key="5">
    <source>
        <dbReference type="ARBA" id="ARBA00022840"/>
    </source>
</evidence>
<evidence type="ECO:0000256" key="6">
    <source>
        <dbReference type="ARBA" id="ARBA00047615"/>
    </source>
</evidence>
<dbReference type="EC" id="2.7.4.25" evidence="8"/>
<dbReference type="Proteomes" id="UP001649381">
    <property type="component" value="Unassembled WGS sequence"/>
</dbReference>
<dbReference type="NCBIfam" id="TIGR00017">
    <property type="entry name" value="cmk"/>
    <property type="match status" value="1"/>
</dbReference>
<dbReference type="EMBL" id="JAKIJS010000001">
    <property type="protein sequence ID" value="MCF6137594.1"/>
    <property type="molecule type" value="Genomic_DNA"/>
</dbReference>
<feature type="domain" description="Cytidylate kinase" evidence="9">
    <location>
        <begin position="7"/>
        <end position="220"/>
    </location>
</feature>
<accession>A0ABS9H126</accession>
<keyword evidence="2 8" id="KW-0808">Transferase</keyword>
<keyword evidence="11" id="KW-1185">Reference proteome</keyword>
<dbReference type="HAMAP" id="MF_00238">
    <property type="entry name" value="Cytidyl_kinase_type1"/>
    <property type="match status" value="1"/>
</dbReference>
<feature type="binding site" evidence="8">
    <location>
        <begin position="11"/>
        <end position="19"/>
    </location>
    <ligand>
        <name>ATP</name>
        <dbReference type="ChEBI" id="CHEBI:30616"/>
    </ligand>
</feature>
<protein>
    <recommendedName>
        <fullName evidence="8">Cytidylate kinase</fullName>
        <shortName evidence="8">CK</shortName>
        <ecNumber evidence="8">2.7.4.25</ecNumber>
    </recommendedName>
    <alternativeName>
        <fullName evidence="8">Cytidine monophosphate kinase</fullName>
        <shortName evidence="8">CMP kinase</shortName>
    </alternativeName>
</protein>
<comment type="catalytic activity">
    <reaction evidence="7 8">
        <text>CMP + ATP = CDP + ADP</text>
        <dbReference type="Rhea" id="RHEA:11600"/>
        <dbReference type="ChEBI" id="CHEBI:30616"/>
        <dbReference type="ChEBI" id="CHEBI:58069"/>
        <dbReference type="ChEBI" id="CHEBI:60377"/>
        <dbReference type="ChEBI" id="CHEBI:456216"/>
        <dbReference type="EC" id="2.7.4.25"/>
    </reaction>
</comment>
<dbReference type="SUPFAM" id="SSF52540">
    <property type="entry name" value="P-loop containing nucleoside triphosphate hydrolases"/>
    <property type="match status" value="1"/>
</dbReference>
<sequence length="225" mass="25365">MGNLMKIAIDGPAGAGKSTVAKRVADLLSYVYIDTGAMYRSITLKALRNGVDVTQEDELQSLLQMTKIDLEKKSDCQIVLLDDEDVTEEIRSSIVTRNVSEVAKHVNVRKEMVKRQQEVSREHSVVMDGRDIGTHVIPDAQIKIFLIASVDERAKRRHEENLNKGMASDLEQIKKDIELRDLLDSEREASPLKKADDAIELDTTTMSIEEVVESILTIVREYERV</sequence>
<comment type="subcellular location">
    <subcellularLocation>
        <location evidence="8">Cytoplasm</location>
    </subcellularLocation>
</comment>
<keyword evidence="5 8" id="KW-0067">ATP-binding</keyword>
<comment type="catalytic activity">
    <reaction evidence="6 8">
        <text>dCMP + ATP = dCDP + ADP</text>
        <dbReference type="Rhea" id="RHEA:25094"/>
        <dbReference type="ChEBI" id="CHEBI:30616"/>
        <dbReference type="ChEBI" id="CHEBI:57566"/>
        <dbReference type="ChEBI" id="CHEBI:58593"/>
        <dbReference type="ChEBI" id="CHEBI:456216"/>
        <dbReference type="EC" id="2.7.4.25"/>
    </reaction>
</comment>
<reference evidence="10 11" key="1">
    <citation type="submission" date="2022-01" db="EMBL/GenBank/DDBJ databases">
        <title>Alkalihalobacillus sp. EGI L200015, a novel bacterium isolated from a salt lake sediment.</title>
        <authorList>
            <person name="Gao L."/>
            <person name="Fang B.-Z."/>
            <person name="Li W.-J."/>
        </authorList>
    </citation>
    <scope>NUCLEOTIDE SEQUENCE [LARGE SCALE GENOMIC DNA]</scope>
    <source>
        <strain evidence="10 11">KCTC 12718</strain>
    </source>
</reference>
<evidence type="ECO:0000313" key="11">
    <source>
        <dbReference type="Proteomes" id="UP001649381"/>
    </source>
</evidence>
<comment type="caution">
    <text evidence="10">The sequence shown here is derived from an EMBL/GenBank/DDBJ whole genome shotgun (WGS) entry which is preliminary data.</text>
</comment>
<dbReference type="InterPro" id="IPR011994">
    <property type="entry name" value="Cytidylate_kinase_dom"/>
</dbReference>
<dbReference type="InterPro" id="IPR027417">
    <property type="entry name" value="P-loop_NTPase"/>
</dbReference>
<evidence type="ECO:0000256" key="2">
    <source>
        <dbReference type="ARBA" id="ARBA00022679"/>
    </source>
</evidence>
<comment type="similarity">
    <text evidence="1 8">Belongs to the cytidylate kinase family. Type 1 subfamily.</text>
</comment>
<dbReference type="Gene3D" id="3.40.50.300">
    <property type="entry name" value="P-loop containing nucleotide triphosphate hydrolases"/>
    <property type="match status" value="1"/>
</dbReference>
<organism evidence="10 11">
    <name type="scientific">Pseudalkalibacillus berkeleyi</name>
    <dbReference type="NCBI Taxonomy" id="1069813"/>
    <lineage>
        <taxon>Bacteria</taxon>
        <taxon>Bacillati</taxon>
        <taxon>Bacillota</taxon>
        <taxon>Bacilli</taxon>
        <taxon>Bacillales</taxon>
        <taxon>Fictibacillaceae</taxon>
        <taxon>Pseudalkalibacillus</taxon>
    </lineage>
</organism>
<dbReference type="PANTHER" id="PTHR21299:SF2">
    <property type="entry name" value="CYTIDYLATE KINASE"/>
    <property type="match status" value="1"/>
</dbReference>
<dbReference type="CDD" id="cd02020">
    <property type="entry name" value="CMPK"/>
    <property type="match status" value="1"/>
</dbReference>
<name>A0ABS9H126_9BACL</name>
<evidence type="ECO:0000256" key="8">
    <source>
        <dbReference type="HAMAP-Rule" id="MF_00238"/>
    </source>
</evidence>
<keyword evidence="8" id="KW-0963">Cytoplasm</keyword>
<dbReference type="InterPro" id="IPR003136">
    <property type="entry name" value="Cytidylate_kin"/>
</dbReference>
<evidence type="ECO:0000256" key="3">
    <source>
        <dbReference type="ARBA" id="ARBA00022741"/>
    </source>
</evidence>
<evidence type="ECO:0000256" key="1">
    <source>
        <dbReference type="ARBA" id="ARBA00009427"/>
    </source>
</evidence>
<dbReference type="RefSeq" id="WP_236333309.1">
    <property type="nucleotide sequence ID" value="NZ_JAKIJS010000001.1"/>
</dbReference>
<evidence type="ECO:0000313" key="10">
    <source>
        <dbReference type="EMBL" id="MCF6137594.1"/>
    </source>
</evidence>
<gene>
    <name evidence="8 10" type="primary">cmk</name>
    <name evidence="10" type="ORF">L2716_07620</name>
</gene>
<keyword evidence="3 8" id="KW-0547">Nucleotide-binding</keyword>
<evidence type="ECO:0000256" key="7">
    <source>
        <dbReference type="ARBA" id="ARBA00048478"/>
    </source>
</evidence>
<dbReference type="PANTHER" id="PTHR21299">
    <property type="entry name" value="CYTIDYLATE KINASE/PANTOATE-BETA-ALANINE LIGASE"/>
    <property type="match status" value="1"/>
</dbReference>
<evidence type="ECO:0000259" key="9">
    <source>
        <dbReference type="Pfam" id="PF02224"/>
    </source>
</evidence>
<keyword evidence="4 8" id="KW-0418">Kinase</keyword>
<proteinExistence type="inferred from homology"/>
<dbReference type="Pfam" id="PF02224">
    <property type="entry name" value="Cytidylate_kin"/>
    <property type="match status" value="1"/>
</dbReference>
<dbReference type="GO" id="GO:0016301">
    <property type="term" value="F:kinase activity"/>
    <property type="evidence" value="ECO:0007669"/>
    <property type="project" value="UniProtKB-KW"/>
</dbReference>
<evidence type="ECO:0000256" key="4">
    <source>
        <dbReference type="ARBA" id="ARBA00022777"/>
    </source>
</evidence>